<evidence type="ECO:0000313" key="1">
    <source>
        <dbReference type="EMBL" id="AEI36838.1"/>
    </source>
</evidence>
<sequence>MQQVNWYLGQSVLPEHFTLSQHLSNQRNIKLCEVNSVTNFYGLAELKIDENLFNKNILRIESLLYITLTSENIFYQRNSSQNRLELNLNNIEESKVDIILNVGKEPLTIDIERNNTKIRTKLPNLSLLVNPEQEEDGIRSFKILSLDKKEDGRWMLSDFLPPLLTTDVYSFCIISNMLSSLIQTICSYGLNEKARNSTLSEAKSVLLNNIVFECNKLQYSFWQLKTTKCHPIDIFYLVQNIYLYLLQYQDIVDLDSDLIYDHERVFKSFQNLTNTILDRIVHTKAVDYIVLKNINGYLSTGVIEFGVLNRKKHYIVIRKPTENYSYLASNIKLTSPGRIEYVNKYAMTGLKLNKLDFNPLPSSGIDKYCDVYEILPSREWDYILNEQAICVLNNNNLSELKFIYYYV</sequence>
<dbReference type="Proteomes" id="UP000000490">
    <property type="component" value="Chromosome"/>
</dbReference>
<accession>A0ABM5MC28</accession>
<protein>
    <recommendedName>
        <fullName evidence="3">Type VI secretion system baseplate subunit TssK</fullName>
    </recommendedName>
</protein>
<evidence type="ECO:0000313" key="2">
    <source>
        <dbReference type="Proteomes" id="UP000000490"/>
    </source>
</evidence>
<reference evidence="1" key="1">
    <citation type="submission" date="2011-05" db="EMBL/GenBank/DDBJ databases">
        <authorList>
            <person name="Kuske C.R."/>
            <person name="Challacombe J.F."/>
            <person name="Siddaramappa S."/>
            <person name="Petersen J.M."/>
            <person name="Bruce D.C."/>
        </authorList>
    </citation>
    <scope>NUCLEOTIDE SEQUENCE</scope>
    <source>
        <strain evidence="1">TX077308</strain>
    </source>
</reference>
<dbReference type="PANTHER" id="PTHR35566:SF1">
    <property type="entry name" value="TYPE VI SECRETION SYSTEM BASEPLATE COMPONENT TSSK1"/>
    <property type="match status" value="1"/>
</dbReference>
<evidence type="ECO:0008006" key="3">
    <source>
        <dbReference type="Google" id="ProtNLM"/>
    </source>
</evidence>
<dbReference type="NCBIfam" id="TIGR03353">
    <property type="entry name" value="VI_chp_4"/>
    <property type="match status" value="1"/>
</dbReference>
<dbReference type="PANTHER" id="PTHR35566">
    <property type="entry name" value="BLR3599 PROTEIN"/>
    <property type="match status" value="1"/>
</dbReference>
<organism evidence="1 2">
    <name type="scientific">Francisella salina</name>
    <dbReference type="NCBI Taxonomy" id="573569"/>
    <lineage>
        <taxon>Bacteria</taxon>
        <taxon>Pseudomonadati</taxon>
        <taxon>Pseudomonadota</taxon>
        <taxon>Gammaproteobacteria</taxon>
        <taxon>Thiotrichales</taxon>
        <taxon>Francisellaceae</taxon>
        <taxon>Francisella</taxon>
    </lineage>
</organism>
<dbReference type="RefSeq" id="WP_013923664.1">
    <property type="nucleotide sequence ID" value="NC_015696.1"/>
</dbReference>
<name>A0ABM5MC28_FRAST</name>
<keyword evidence="2" id="KW-1185">Reference proteome</keyword>
<proteinExistence type="predicted"/>
<dbReference type="InterPro" id="IPR010263">
    <property type="entry name" value="T6SS_TssK"/>
</dbReference>
<gene>
    <name evidence="1" type="ordered locus">F7308_1914</name>
</gene>
<dbReference type="Pfam" id="PF05936">
    <property type="entry name" value="T6SS_VasE"/>
    <property type="match status" value="1"/>
</dbReference>
<dbReference type="EMBL" id="CP002872">
    <property type="protein sequence ID" value="AEI36838.1"/>
    <property type="molecule type" value="Genomic_DNA"/>
</dbReference>